<organism evidence="12 13">
    <name type="scientific">Sulfitobacter brevis</name>
    <dbReference type="NCBI Taxonomy" id="74348"/>
    <lineage>
        <taxon>Bacteria</taxon>
        <taxon>Pseudomonadati</taxon>
        <taxon>Pseudomonadota</taxon>
        <taxon>Alphaproteobacteria</taxon>
        <taxon>Rhodobacterales</taxon>
        <taxon>Roseobacteraceae</taxon>
        <taxon>Sulfitobacter</taxon>
    </lineage>
</organism>
<dbReference type="STRING" id="74348.SAMN04488523_10438"/>
<dbReference type="SUPFAM" id="SSF52016">
    <property type="entry name" value="LeuD/IlvD-like"/>
    <property type="match status" value="1"/>
</dbReference>
<protein>
    <recommendedName>
        <fullName evidence="6">3-isopropylmalate dehydratase</fullName>
        <ecNumber evidence="6">4.2.1.33</ecNumber>
    </recommendedName>
</protein>
<dbReference type="GO" id="GO:0009316">
    <property type="term" value="C:3-isopropylmalate dehydratase complex"/>
    <property type="evidence" value="ECO:0007669"/>
    <property type="project" value="InterPro"/>
</dbReference>
<name>A0A1I1WSE3_9RHOB</name>
<dbReference type="GO" id="GO:0003861">
    <property type="term" value="F:3-isopropylmalate dehydratase activity"/>
    <property type="evidence" value="ECO:0007669"/>
    <property type="project" value="UniProtKB-EC"/>
</dbReference>
<sequence>MSGMQTINGVASALPRANIDTDQIIPARFMSRSRADGYGSQCFYDLRFTQEGTPRADWPLRHLSEGPTVLVAGENFGCGSSREAAVYALMDFGVKVIIAASFGDIFQSNAGKNGLLTIILPAAHIREIFAMLHVDPEMQISIDLPGQRLCAGEINISFEIDARLKYRLERGLDELSATLELEDCIVAFEAKHLGSSAWRVPLKPEPRPD</sequence>
<proteinExistence type="inferred from homology"/>
<evidence type="ECO:0000256" key="7">
    <source>
        <dbReference type="ARBA" id="ARBA00022430"/>
    </source>
</evidence>
<evidence type="ECO:0000256" key="10">
    <source>
        <dbReference type="ARBA" id="ARBA00023304"/>
    </source>
</evidence>
<dbReference type="Pfam" id="PF00694">
    <property type="entry name" value="Aconitase_C"/>
    <property type="match status" value="1"/>
</dbReference>
<evidence type="ECO:0000256" key="4">
    <source>
        <dbReference type="ARBA" id="ARBA00009845"/>
    </source>
</evidence>
<accession>A0A1I1WSE3</accession>
<evidence type="ECO:0000256" key="3">
    <source>
        <dbReference type="ARBA" id="ARBA00004729"/>
    </source>
</evidence>
<dbReference type="RefSeq" id="WP_093922983.1">
    <property type="nucleotide sequence ID" value="NZ_FOMW01000004.1"/>
</dbReference>
<comment type="subunit">
    <text evidence="5">Heterodimer of LeuC and LeuD.</text>
</comment>
<dbReference type="AlphaFoldDB" id="A0A1I1WSE3"/>
<dbReference type="Proteomes" id="UP000198977">
    <property type="component" value="Unassembled WGS sequence"/>
</dbReference>
<dbReference type="NCBIfam" id="NF002458">
    <property type="entry name" value="PRK01641.1"/>
    <property type="match status" value="1"/>
</dbReference>
<evidence type="ECO:0000259" key="11">
    <source>
        <dbReference type="Pfam" id="PF00694"/>
    </source>
</evidence>
<comment type="pathway">
    <text evidence="3">Amino-acid biosynthesis; L-leucine biosynthesis; L-leucine from 3-methyl-2-oxobutanoate: step 2/4.</text>
</comment>
<comment type="function">
    <text evidence="2">Catalyzes the isomerization between 2-isopropylmalate and 3-isopropylmalate, via the formation of 2-isopropylmaleate.</text>
</comment>
<dbReference type="Gene3D" id="3.20.19.10">
    <property type="entry name" value="Aconitase, domain 4"/>
    <property type="match status" value="1"/>
</dbReference>
<feature type="domain" description="Aconitase A/isopropylmalate dehydratase small subunit swivel" evidence="11">
    <location>
        <begin position="3"/>
        <end position="121"/>
    </location>
</feature>
<keyword evidence="13" id="KW-1185">Reference proteome</keyword>
<keyword evidence="10" id="KW-0100">Branched-chain amino acid biosynthesis</keyword>
<evidence type="ECO:0000313" key="13">
    <source>
        <dbReference type="Proteomes" id="UP000198977"/>
    </source>
</evidence>
<dbReference type="PANTHER" id="PTHR43345">
    <property type="entry name" value="3-ISOPROPYLMALATE DEHYDRATASE SMALL SUBUNIT 2-RELATED-RELATED"/>
    <property type="match status" value="1"/>
</dbReference>
<evidence type="ECO:0000256" key="5">
    <source>
        <dbReference type="ARBA" id="ARBA00011271"/>
    </source>
</evidence>
<keyword evidence="7" id="KW-0432">Leucine biosynthesis</keyword>
<dbReference type="PANTHER" id="PTHR43345:SF5">
    <property type="entry name" value="3-ISOPROPYLMALATE DEHYDRATASE SMALL SUBUNIT"/>
    <property type="match status" value="1"/>
</dbReference>
<dbReference type="InterPro" id="IPR015928">
    <property type="entry name" value="Aconitase/3IPM_dehydase_swvl"/>
</dbReference>
<dbReference type="NCBIfam" id="TIGR00171">
    <property type="entry name" value="leuD"/>
    <property type="match status" value="1"/>
</dbReference>
<keyword evidence="9" id="KW-0456">Lyase</keyword>
<dbReference type="EMBL" id="FOMW01000004">
    <property type="protein sequence ID" value="SFD96000.1"/>
    <property type="molecule type" value="Genomic_DNA"/>
</dbReference>
<dbReference type="GO" id="GO:0009098">
    <property type="term" value="P:L-leucine biosynthetic process"/>
    <property type="evidence" value="ECO:0007669"/>
    <property type="project" value="UniProtKB-UniPathway"/>
</dbReference>
<evidence type="ECO:0000313" key="12">
    <source>
        <dbReference type="EMBL" id="SFD96000.1"/>
    </source>
</evidence>
<comment type="catalytic activity">
    <reaction evidence="1">
        <text>(2R,3S)-3-isopropylmalate = (2S)-2-isopropylmalate</text>
        <dbReference type="Rhea" id="RHEA:32287"/>
        <dbReference type="ChEBI" id="CHEBI:1178"/>
        <dbReference type="ChEBI" id="CHEBI:35121"/>
        <dbReference type="EC" id="4.2.1.33"/>
    </reaction>
</comment>
<dbReference type="EC" id="4.2.1.33" evidence="6"/>
<reference evidence="12 13" key="1">
    <citation type="submission" date="2016-10" db="EMBL/GenBank/DDBJ databases">
        <authorList>
            <person name="de Groot N.N."/>
        </authorList>
    </citation>
    <scope>NUCLEOTIDE SEQUENCE [LARGE SCALE GENOMIC DNA]</scope>
    <source>
        <strain evidence="12 13">DSM 11443</strain>
    </source>
</reference>
<keyword evidence="8" id="KW-0028">Amino-acid biosynthesis</keyword>
<dbReference type="UniPathway" id="UPA00048">
    <property type="reaction ID" value="UER00071"/>
</dbReference>
<dbReference type="OrthoDB" id="9777465at2"/>
<comment type="similarity">
    <text evidence="4">Belongs to the LeuD family. LeuD type 1 subfamily.</text>
</comment>
<evidence type="ECO:0000256" key="6">
    <source>
        <dbReference type="ARBA" id="ARBA00011998"/>
    </source>
</evidence>
<evidence type="ECO:0000256" key="8">
    <source>
        <dbReference type="ARBA" id="ARBA00022605"/>
    </source>
</evidence>
<evidence type="ECO:0000256" key="2">
    <source>
        <dbReference type="ARBA" id="ARBA00002695"/>
    </source>
</evidence>
<gene>
    <name evidence="12" type="ORF">SAMN04488523_10438</name>
</gene>
<dbReference type="CDD" id="cd01577">
    <property type="entry name" value="IPMI_Swivel"/>
    <property type="match status" value="1"/>
</dbReference>
<dbReference type="InterPro" id="IPR000573">
    <property type="entry name" value="AconitaseA/IPMdHydase_ssu_swvl"/>
</dbReference>
<dbReference type="InterPro" id="IPR004431">
    <property type="entry name" value="3-IsopropMal_deHydase_ssu"/>
</dbReference>
<evidence type="ECO:0000256" key="9">
    <source>
        <dbReference type="ARBA" id="ARBA00023239"/>
    </source>
</evidence>
<dbReference type="InterPro" id="IPR033940">
    <property type="entry name" value="IPMI_Swivel"/>
</dbReference>
<evidence type="ECO:0000256" key="1">
    <source>
        <dbReference type="ARBA" id="ARBA00000491"/>
    </source>
</evidence>
<dbReference type="InterPro" id="IPR050075">
    <property type="entry name" value="LeuD"/>
</dbReference>